<dbReference type="AlphaFoldDB" id="A0A239FML4"/>
<dbReference type="SUPFAM" id="SSF82185">
    <property type="entry name" value="Histone H3 K4-specific methyltransferase SET7/9 N-terminal domain"/>
    <property type="match status" value="1"/>
</dbReference>
<dbReference type="RefSeq" id="WP_089319292.1">
    <property type="nucleotide sequence ID" value="NZ_FZOQ01000009.1"/>
</dbReference>
<evidence type="ECO:0000313" key="2">
    <source>
        <dbReference type="Proteomes" id="UP000198432"/>
    </source>
</evidence>
<evidence type="ECO:0000313" key="1">
    <source>
        <dbReference type="EMBL" id="SNS57858.1"/>
    </source>
</evidence>
<accession>A0A239FML4</accession>
<protein>
    <recommendedName>
        <fullName evidence="3">MORN repeat variant</fullName>
    </recommendedName>
</protein>
<dbReference type="Proteomes" id="UP000198432">
    <property type="component" value="Unassembled WGS sequence"/>
</dbReference>
<dbReference type="Gene3D" id="3.90.930.1">
    <property type="match status" value="1"/>
</dbReference>
<gene>
    <name evidence="1" type="ORF">SAMN06296052_10931</name>
</gene>
<name>A0A239FML4_9BACT</name>
<organism evidence="1 2">
    <name type="scientific">Pontibacter ummariensis</name>
    <dbReference type="NCBI Taxonomy" id="1610492"/>
    <lineage>
        <taxon>Bacteria</taxon>
        <taxon>Pseudomonadati</taxon>
        <taxon>Bacteroidota</taxon>
        <taxon>Cytophagia</taxon>
        <taxon>Cytophagales</taxon>
        <taxon>Hymenobacteraceae</taxon>
        <taxon>Pontibacter</taxon>
    </lineage>
</organism>
<evidence type="ECO:0008006" key="3">
    <source>
        <dbReference type="Google" id="ProtNLM"/>
    </source>
</evidence>
<keyword evidence="2" id="KW-1185">Reference proteome</keyword>
<sequence>MKALFLIMVLQFCLPLVPQAKQKPKKGFLFFRMNRFDKAGEYHGRWKVFFGDDEALIHKGRYRHGTAVGTWKYYYPSGVLYMKEKYSRQSNLIRVQIFHENGELAKEGNARMSNSSTVEHYYWFGDWKVYDAQGDYSHTELYEGGNLVGKK</sequence>
<dbReference type="OrthoDB" id="8536728at2"/>
<dbReference type="EMBL" id="FZOQ01000009">
    <property type="protein sequence ID" value="SNS57858.1"/>
    <property type="molecule type" value="Genomic_DNA"/>
</dbReference>
<proteinExistence type="predicted"/>
<reference evidence="2" key="1">
    <citation type="submission" date="2017-06" db="EMBL/GenBank/DDBJ databases">
        <authorList>
            <person name="Varghese N."/>
            <person name="Submissions S."/>
        </authorList>
    </citation>
    <scope>NUCLEOTIDE SEQUENCE [LARGE SCALE GENOMIC DNA]</scope>
    <source>
        <strain evidence="2">NKM1</strain>
    </source>
</reference>